<evidence type="ECO:0000313" key="2">
    <source>
        <dbReference type="EMBL" id="NJR80533.1"/>
    </source>
</evidence>
<feature type="domain" description="Insertion element IS402-like" evidence="1">
    <location>
        <begin position="2"/>
        <end position="46"/>
    </location>
</feature>
<dbReference type="PANTHER" id="PTHR46637:SF1">
    <property type="entry name" value="BLL5188 PROTEIN"/>
    <property type="match status" value="1"/>
</dbReference>
<protein>
    <submittedName>
        <fullName evidence="2">Transposase</fullName>
    </submittedName>
</protein>
<accession>A0ABX1CRG0</accession>
<sequence length="56" mass="6476">MDYRRAISGNVHMLRWGGRWADCPSEYGPSTTAYNRWTRNGIWTRILTAPTKTEAC</sequence>
<evidence type="ECO:0000259" key="1">
    <source>
        <dbReference type="Pfam" id="PF13340"/>
    </source>
</evidence>
<keyword evidence="3" id="KW-1185">Reference proteome</keyword>
<evidence type="ECO:0000313" key="3">
    <source>
        <dbReference type="Proteomes" id="UP000732399"/>
    </source>
</evidence>
<gene>
    <name evidence="2" type="ORF">HBH26_18305</name>
</gene>
<dbReference type="Proteomes" id="UP000732399">
    <property type="component" value="Unassembled WGS sequence"/>
</dbReference>
<comment type="caution">
    <text evidence="2">The sequence shown here is derived from an EMBL/GenBank/DDBJ whole genome shotgun (WGS) entry which is preliminary data.</text>
</comment>
<dbReference type="PANTHER" id="PTHR46637">
    <property type="entry name" value="TIS1421-TRANSPOSASE PROTEIN A"/>
    <property type="match status" value="1"/>
</dbReference>
<name>A0ABX1CRG0_9SPHN</name>
<dbReference type="InterPro" id="IPR025161">
    <property type="entry name" value="IS402-like_dom"/>
</dbReference>
<dbReference type="Pfam" id="PF13340">
    <property type="entry name" value="DUF4096"/>
    <property type="match status" value="1"/>
</dbReference>
<organism evidence="2 3">
    <name type="scientific">Sphingomonas corticis</name>
    <dbReference type="NCBI Taxonomy" id="2722791"/>
    <lineage>
        <taxon>Bacteria</taxon>
        <taxon>Pseudomonadati</taxon>
        <taxon>Pseudomonadota</taxon>
        <taxon>Alphaproteobacteria</taxon>
        <taxon>Sphingomonadales</taxon>
        <taxon>Sphingomonadaceae</taxon>
        <taxon>Sphingomonas</taxon>
    </lineage>
</organism>
<reference evidence="2 3" key="1">
    <citation type="submission" date="2020-03" db="EMBL/GenBank/DDBJ databases">
        <authorList>
            <person name="Wang L."/>
            <person name="He N."/>
            <person name="Li Y."/>
            <person name="Fang Y."/>
            <person name="Zhang F."/>
        </authorList>
    </citation>
    <scope>NUCLEOTIDE SEQUENCE [LARGE SCALE GENOMIC DNA]</scope>
    <source>
        <strain evidence="2 3">36D10-4-7</strain>
    </source>
</reference>
<dbReference type="EMBL" id="JAAVJH010000020">
    <property type="protein sequence ID" value="NJR80533.1"/>
    <property type="molecule type" value="Genomic_DNA"/>
</dbReference>
<proteinExistence type="predicted"/>
<dbReference type="InterPro" id="IPR052909">
    <property type="entry name" value="Transposase_6_like"/>
</dbReference>